<dbReference type="InterPro" id="IPR047147">
    <property type="entry name" value="FBX5_43"/>
</dbReference>
<sequence>MSDKTDTFNSPMEVVYSWAPQDTSTVASKRKTKDDSGYDSPSSSGKSESSQIAFSAPTVDIFTPLASRRESWKRLKSYPSFSDTDKILDGGVGEVYAEPLAEEPSMYSEPMDLDQPSFVDLSGDPTDVSIVSPSQELDAAFEIALTNPCPSTPVASPQPRTAQSTLRRLRKNPTPVKRFPLSAPECISSLCRPKQRNSLCGIPRVDILAKVISTVNMSDIVARILNNLSGEDLSNVVMVSKTWRALCLEDPIAKSRWQHFVGDRKCNVENLPVQKRSIEKDRSRNSGPMMNISNQTHHSTPLSTRQPTSPPCSPCKNDFDYIRLPDRRLTKCPRCGWTSVCSPQLHVGECLSLTCQWKFCCRCSCDAHLADIIILYLRSGYNILYLQLFALMRPLILCGESNRPLTSRNQIETFTPFSLGQNYKVLNCTYLQLVNFKETTDDWVLFSSCWTQLGANLEHKLGLHTGSAMLQQQYQCCRSSTRAAAAAAELSTLQVLLQQLWT</sequence>
<dbReference type="GO" id="GO:0007088">
    <property type="term" value="P:regulation of mitotic nuclear division"/>
    <property type="evidence" value="ECO:0007669"/>
    <property type="project" value="InterPro"/>
</dbReference>
<dbReference type="CDD" id="cd22086">
    <property type="entry name" value="F-box_EMI"/>
    <property type="match status" value="1"/>
</dbReference>
<dbReference type="OrthoDB" id="9984940at2759"/>
<feature type="compositionally biased region" description="Polar residues" evidence="1">
    <location>
        <begin position="285"/>
        <end position="307"/>
    </location>
</feature>
<dbReference type="EMBL" id="CADCXU010020504">
    <property type="protein sequence ID" value="CAB0008653.1"/>
    <property type="molecule type" value="Genomic_DNA"/>
</dbReference>
<dbReference type="InterPro" id="IPR001810">
    <property type="entry name" value="F-box_dom"/>
</dbReference>
<gene>
    <name evidence="3" type="ORF">NTEN_LOCUS13899</name>
</gene>
<evidence type="ECO:0000313" key="3">
    <source>
        <dbReference type="EMBL" id="CAB0008653.1"/>
    </source>
</evidence>
<feature type="domain" description="F-box" evidence="2">
    <location>
        <begin position="219"/>
        <end position="250"/>
    </location>
</feature>
<dbReference type="GO" id="GO:0005634">
    <property type="term" value="C:nucleus"/>
    <property type="evidence" value="ECO:0007669"/>
    <property type="project" value="TreeGrafter"/>
</dbReference>
<evidence type="ECO:0000256" key="1">
    <source>
        <dbReference type="SAM" id="MobiDB-lite"/>
    </source>
</evidence>
<dbReference type="AlphaFoldDB" id="A0A6H5GXQ9"/>
<dbReference type="GO" id="GO:0045835">
    <property type="term" value="P:negative regulation of meiotic nuclear division"/>
    <property type="evidence" value="ECO:0007669"/>
    <property type="project" value="InterPro"/>
</dbReference>
<organism evidence="3 4">
    <name type="scientific">Nesidiocoris tenuis</name>
    <dbReference type="NCBI Taxonomy" id="355587"/>
    <lineage>
        <taxon>Eukaryota</taxon>
        <taxon>Metazoa</taxon>
        <taxon>Ecdysozoa</taxon>
        <taxon>Arthropoda</taxon>
        <taxon>Hexapoda</taxon>
        <taxon>Insecta</taxon>
        <taxon>Pterygota</taxon>
        <taxon>Neoptera</taxon>
        <taxon>Paraneoptera</taxon>
        <taxon>Hemiptera</taxon>
        <taxon>Heteroptera</taxon>
        <taxon>Panheteroptera</taxon>
        <taxon>Cimicomorpha</taxon>
        <taxon>Miridae</taxon>
        <taxon>Dicyphina</taxon>
        <taxon>Nesidiocoris</taxon>
    </lineage>
</organism>
<dbReference type="PANTHER" id="PTHR15493:SF9">
    <property type="entry name" value="GH14043P"/>
    <property type="match status" value="1"/>
</dbReference>
<dbReference type="Pfam" id="PF00646">
    <property type="entry name" value="F-box"/>
    <property type="match status" value="1"/>
</dbReference>
<accession>A0A6H5GXQ9</accession>
<proteinExistence type="predicted"/>
<name>A0A6H5GXQ9_9HEMI</name>
<feature type="region of interest" description="Disordered" evidence="1">
    <location>
        <begin position="19"/>
        <end position="53"/>
    </location>
</feature>
<keyword evidence="4" id="KW-1185">Reference proteome</keyword>
<dbReference type="Proteomes" id="UP000479000">
    <property type="component" value="Unassembled WGS sequence"/>
</dbReference>
<dbReference type="SUPFAM" id="SSF81383">
    <property type="entry name" value="F-box domain"/>
    <property type="match status" value="1"/>
</dbReference>
<dbReference type="InterPro" id="IPR036047">
    <property type="entry name" value="F-box-like_dom_sf"/>
</dbReference>
<feature type="compositionally biased region" description="Low complexity" evidence="1">
    <location>
        <begin position="38"/>
        <end position="50"/>
    </location>
</feature>
<protein>
    <recommendedName>
        <fullName evidence="2">F-box domain-containing protein</fullName>
    </recommendedName>
</protein>
<dbReference type="Gene3D" id="2.20.25.20">
    <property type="match status" value="1"/>
</dbReference>
<reference evidence="3 4" key="1">
    <citation type="submission" date="2020-02" db="EMBL/GenBank/DDBJ databases">
        <authorList>
            <person name="Ferguson B K."/>
        </authorList>
    </citation>
    <scope>NUCLEOTIDE SEQUENCE [LARGE SCALE GENOMIC DNA]</scope>
</reference>
<dbReference type="PANTHER" id="PTHR15493">
    <property type="entry name" value="F-BOX ONLY PROTEIN 5 AND 43"/>
    <property type="match status" value="1"/>
</dbReference>
<evidence type="ECO:0000313" key="4">
    <source>
        <dbReference type="Proteomes" id="UP000479000"/>
    </source>
</evidence>
<feature type="region of interest" description="Disordered" evidence="1">
    <location>
        <begin position="277"/>
        <end position="309"/>
    </location>
</feature>
<evidence type="ECO:0000259" key="2">
    <source>
        <dbReference type="Pfam" id="PF00646"/>
    </source>
</evidence>